<accession>A0AAV0M9Z9</accession>
<evidence type="ECO:0000256" key="2">
    <source>
        <dbReference type="SAM" id="Phobius"/>
    </source>
</evidence>
<evidence type="ECO:0000313" key="4">
    <source>
        <dbReference type="EMBL" id="CAI0443056.1"/>
    </source>
</evidence>
<dbReference type="Proteomes" id="UP001154282">
    <property type="component" value="Unassembled WGS sequence"/>
</dbReference>
<dbReference type="GO" id="GO:0015979">
    <property type="term" value="P:photosynthesis"/>
    <property type="evidence" value="ECO:0007669"/>
    <property type="project" value="InterPro"/>
</dbReference>
<feature type="transmembrane region" description="Helical" evidence="2">
    <location>
        <begin position="88"/>
        <end position="107"/>
    </location>
</feature>
<feature type="region of interest" description="Disordered" evidence="1">
    <location>
        <begin position="229"/>
        <end position="250"/>
    </location>
</feature>
<gene>
    <name evidence="4" type="ORF">LITE_LOCUS27508</name>
</gene>
<dbReference type="SUPFAM" id="SSF55724">
    <property type="entry name" value="Mog1p/PsbP-like"/>
    <property type="match status" value="1"/>
</dbReference>
<dbReference type="GO" id="GO:0005509">
    <property type="term" value="F:calcium ion binding"/>
    <property type="evidence" value="ECO:0007669"/>
    <property type="project" value="InterPro"/>
</dbReference>
<name>A0AAV0M9Z9_9ROSI</name>
<evidence type="ECO:0000259" key="3">
    <source>
        <dbReference type="Pfam" id="PF01789"/>
    </source>
</evidence>
<evidence type="ECO:0000256" key="1">
    <source>
        <dbReference type="SAM" id="MobiDB-lite"/>
    </source>
</evidence>
<dbReference type="GO" id="GO:0009654">
    <property type="term" value="C:photosystem II oxygen evolving complex"/>
    <property type="evidence" value="ECO:0007669"/>
    <property type="project" value="InterPro"/>
</dbReference>
<feature type="compositionally biased region" description="Acidic residues" evidence="1">
    <location>
        <begin position="198"/>
        <end position="213"/>
    </location>
</feature>
<feature type="domain" description="PsbP C-terminal" evidence="3">
    <location>
        <begin position="112"/>
        <end position="202"/>
    </location>
</feature>
<proteinExistence type="predicted"/>
<feature type="region of interest" description="Disordered" evidence="1">
    <location>
        <begin position="194"/>
        <end position="215"/>
    </location>
</feature>
<keyword evidence="2" id="KW-0812">Transmembrane</keyword>
<dbReference type="AlphaFoldDB" id="A0AAV0M9Z9"/>
<protein>
    <recommendedName>
        <fullName evidence="3">PsbP C-terminal domain-containing protein</fullName>
    </recommendedName>
</protein>
<keyword evidence="2" id="KW-1133">Transmembrane helix</keyword>
<evidence type="ECO:0000313" key="5">
    <source>
        <dbReference type="Proteomes" id="UP001154282"/>
    </source>
</evidence>
<dbReference type="EMBL" id="CAMGYJ010000007">
    <property type="protein sequence ID" value="CAI0443056.1"/>
    <property type="molecule type" value="Genomic_DNA"/>
</dbReference>
<dbReference type="GO" id="GO:0019898">
    <property type="term" value="C:extrinsic component of membrane"/>
    <property type="evidence" value="ECO:0007669"/>
    <property type="project" value="InterPro"/>
</dbReference>
<feature type="compositionally biased region" description="Basic and acidic residues" evidence="1">
    <location>
        <begin position="239"/>
        <end position="250"/>
    </location>
</feature>
<keyword evidence="5" id="KW-1185">Reference proteome</keyword>
<dbReference type="Gene3D" id="3.40.1000.10">
    <property type="entry name" value="Mog1/PsbP, alpha/beta/alpha sandwich"/>
    <property type="match status" value="1"/>
</dbReference>
<dbReference type="Pfam" id="PF01789">
    <property type="entry name" value="PsbP"/>
    <property type="match status" value="1"/>
</dbReference>
<comment type="caution">
    <text evidence="4">The sequence shown here is derived from an EMBL/GenBank/DDBJ whole genome shotgun (WGS) entry which is preliminary data.</text>
</comment>
<dbReference type="InterPro" id="IPR016123">
    <property type="entry name" value="Mog1/PsbP_a/b/a-sand"/>
</dbReference>
<sequence length="272" mass="29762">MAVASSLSMSLVSTAAAITKRVPVASLSSSPSNDPSVSFSSEPSFLGESSSNLKRRQLIFGLGGTLTTSTLIPLNSASGEGTYSELGLLQFIFSGLVFHATILMLLAEMMKKYQSYVDLEDGYSYIYPSDWRDFDFRGHDSAFKDRYLQIQNVRVRFIPTKKKDIHELGPMEQVISDLISKVYAAPTQRPTIYSMEERVDDGDGGGTNEEDDGLGPSSLSAWWSPFDEKITGAGVPVGKRRDEGDKDGGRRCSSLMRFVASLSLPRVSTLQP</sequence>
<keyword evidence="2" id="KW-0472">Membrane</keyword>
<dbReference type="PANTHER" id="PTHR31407">
    <property type="match status" value="1"/>
</dbReference>
<organism evidence="4 5">
    <name type="scientific">Linum tenue</name>
    <dbReference type="NCBI Taxonomy" id="586396"/>
    <lineage>
        <taxon>Eukaryota</taxon>
        <taxon>Viridiplantae</taxon>
        <taxon>Streptophyta</taxon>
        <taxon>Embryophyta</taxon>
        <taxon>Tracheophyta</taxon>
        <taxon>Spermatophyta</taxon>
        <taxon>Magnoliopsida</taxon>
        <taxon>eudicotyledons</taxon>
        <taxon>Gunneridae</taxon>
        <taxon>Pentapetalae</taxon>
        <taxon>rosids</taxon>
        <taxon>fabids</taxon>
        <taxon>Malpighiales</taxon>
        <taxon>Linaceae</taxon>
        <taxon>Linum</taxon>
    </lineage>
</organism>
<dbReference type="PANTHER" id="PTHR31407:SF10">
    <property type="entry name" value="PHOTOSYNTHETIC NDH SUBUNIT OF LUMENAL LOCATION 1, CHLOROPLASTIC"/>
    <property type="match status" value="1"/>
</dbReference>
<dbReference type="InterPro" id="IPR002683">
    <property type="entry name" value="PsbP_C"/>
</dbReference>
<reference evidence="4" key="1">
    <citation type="submission" date="2022-08" db="EMBL/GenBank/DDBJ databases">
        <authorList>
            <person name="Gutierrez-Valencia J."/>
        </authorList>
    </citation>
    <scope>NUCLEOTIDE SEQUENCE</scope>
</reference>